<dbReference type="Proteomes" id="UP000507470">
    <property type="component" value="Unassembled WGS sequence"/>
</dbReference>
<dbReference type="AlphaFoldDB" id="A0A6J8ABF4"/>
<keyword evidence="2" id="KW-1133">Transmembrane helix</keyword>
<evidence type="ECO:0000256" key="1">
    <source>
        <dbReference type="SAM" id="MobiDB-lite"/>
    </source>
</evidence>
<dbReference type="InterPro" id="IPR053231">
    <property type="entry name" value="GPCR_LN-TM7"/>
</dbReference>
<name>A0A6J8ABF4_MYTCO</name>
<keyword evidence="2" id="KW-0472">Membrane</keyword>
<dbReference type="Gene3D" id="1.20.1070.10">
    <property type="entry name" value="Rhodopsin 7-helix transmembrane proteins"/>
    <property type="match status" value="1"/>
</dbReference>
<protein>
    <submittedName>
        <fullName evidence="3">Uncharacterized protein</fullName>
    </submittedName>
</protein>
<dbReference type="OrthoDB" id="10051649at2759"/>
<keyword evidence="4" id="KW-1185">Reference proteome</keyword>
<evidence type="ECO:0000313" key="4">
    <source>
        <dbReference type="Proteomes" id="UP000507470"/>
    </source>
</evidence>
<reference evidence="3 4" key="1">
    <citation type="submission" date="2020-06" db="EMBL/GenBank/DDBJ databases">
        <authorList>
            <person name="Li R."/>
            <person name="Bekaert M."/>
        </authorList>
    </citation>
    <scope>NUCLEOTIDE SEQUENCE [LARGE SCALE GENOMIC DNA]</scope>
    <source>
        <strain evidence="4">wild</strain>
    </source>
</reference>
<keyword evidence="2" id="KW-0812">Transmembrane</keyword>
<sequence length="194" mass="23073">MGCDYWDLYERSKTVPFATFANLLSFRDDDQASTNQQCSENEIFDSHEDKCREVICPERHYYNKQNNKCERIYRNIKNVFYQVYYEITLEQEKVDQIKIECSIDCMLDDYFIVEDGMSWIFGFVHQWTLIDALSYIFIILNASQGLFMFLSFGCNGIVRSRIRVKLFGQKTQNTHESDTRVDKEMSWNSRNVAD</sequence>
<feature type="compositionally biased region" description="Basic and acidic residues" evidence="1">
    <location>
        <begin position="175"/>
        <end position="185"/>
    </location>
</feature>
<feature type="transmembrane region" description="Helical" evidence="2">
    <location>
        <begin position="135"/>
        <end position="158"/>
    </location>
</feature>
<dbReference type="PANTHER" id="PTHR45902">
    <property type="entry name" value="LATROPHILIN RECEPTOR-LIKE PROTEIN A"/>
    <property type="match status" value="1"/>
</dbReference>
<gene>
    <name evidence="3" type="ORF">MCOR_6198</name>
</gene>
<evidence type="ECO:0000313" key="3">
    <source>
        <dbReference type="EMBL" id="CAC5365567.1"/>
    </source>
</evidence>
<dbReference type="PANTHER" id="PTHR45902:SF1">
    <property type="entry name" value="LATROPHILIN RECEPTOR-LIKE PROTEIN A"/>
    <property type="match status" value="1"/>
</dbReference>
<evidence type="ECO:0000256" key="2">
    <source>
        <dbReference type="SAM" id="Phobius"/>
    </source>
</evidence>
<accession>A0A6J8ABF4</accession>
<dbReference type="EMBL" id="CACVKT020001141">
    <property type="protein sequence ID" value="CAC5365567.1"/>
    <property type="molecule type" value="Genomic_DNA"/>
</dbReference>
<proteinExistence type="predicted"/>
<feature type="region of interest" description="Disordered" evidence="1">
    <location>
        <begin position="175"/>
        <end position="194"/>
    </location>
</feature>
<organism evidence="3 4">
    <name type="scientific">Mytilus coruscus</name>
    <name type="common">Sea mussel</name>
    <dbReference type="NCBI Taxonomy" id="42192"/>
    <lineage>
        <taxon>Eukaryota</taxon>
        <taxon>Metazoa</taxon>
        <taxon>Spiralia</taxon>
        <taxon>Lophotrochozoa</taxon>
        <taxon>Mollusca</taxon>
        <taxon>Bivalvia</taxon>
        <taxon>Autobranchia</taxon>
        <taxon>Pteriomorphia</taxon>
        <taxon>Mytilida</taxon>
        <taxon>Mytiloidea</taxon>
        <taxon>Mytilidae</taxon>
        <taxon>Mytilinae</taxon>
        <taxon>Mytilus</taxon>
    </lineage>
</organism>